<dbReference type="InterPro" id="IPR003395">
    <property type="entry name" value="RecF/RecN/SMC_N"/>
</dbReference>
<keyword evidence="10" id="KW-0175">Coiled coil</keyword>
<dbReference type="AlphaFoldDB" id="I8ANE3"/>
<evidence type="ECO:0000256" key="2">
    <source>
        <dbReference type="ARBA" id="ARBA00009441"/>
    </source>
</evidence>
<comment type="similarity">
    <text evidence="2 9">Belongs to the RecN family.</text>
</comment>
<evidence type="ECO:0000313" key="12">
    <source>
        <dbReference type="EMBL" id="EIT87319.1"/>
    </source>
</evidence>
<comment type="caution">
    <text evidence="12">The sequence shown here is derived from an EMBL/GenBank/DDBJ whole genome shotgun (WGS) entry which is preliminary data.</text>
</comment>
<evidence type="ECO:0000256" key="4">
    <source>
        <dbReference type="ARBA" id="ARBA00022741"/>
    </source>
</evidence>
<keyword evidence="4" id="KW-0547">Nucleotide-binding</keyword>
<dbReference type="CDD" id="cd03241">
    <property type="entry name" value="ABC_RecN"/>
    <property type="match status" value="2"/>
</dbReference>
<dbReference type="InterPro" id="IPR004604">
    <property type="entry name" value="DNA_recomb/repair_RecN"/>
</dbReference>
<dbReference type="GO" id="GO:0043590">
    <property type="term" value="C:bacterial nucleoid"/>
    <property type="evidence" value="ECO:0007669"/>
    <property type="project" value="TreeGrafter"/>
</dbReference>
<feature type="domain" description="RecF/RecN/SMC N-terminal" evidence="11">
    <location>
        <begin position="2"/>
        <end position="516"/>
    </location>
</feature>
<dbReference type="GO" id="GO:0005524">
    <property type="term" value="F:ATP binding"/>
    <property type="evidence" value="ECO:0007669"/>
    <property type="project" value="UniProtKB-KW"/>
</dbReference>
<dbReference type="Pfam" id="PF02463">
    <property type="entry name" value="SMC_N"/>
    <property type="match status" value="1"/>
</dbReference>
<evidence type="ECO:0000256" key="9">
    <source>
        <dbReference type="PIRNR" id="PIRNR003128"/>
    </source>
</evidence>
<evidence type="ECO:0000259" key="11">
    <source>
        <dbReference type="Pfam" id="PF02463"/>
    </source>
</evidence>
<dbReference type="STRING" id="1196324.A374_01024"/>
<dbReference type="PATRIC" id="fig|1196324.3.peg.205"/>
<dbReference type="GO" id="GO:0006281">
    <property type="term" value="P:DNA repair"/>
    <property type="evidence" value="ECO:0007669"/>
    <property type="project" value="UniProtKB-KW"/>
</dbReference>
<keyword evidence="13" id="KW-1185">Reference proteome</keyword>
<evidence type="ECO:0000256" key="7">
    <source>
        <dbReference type="ARBA" id="ARBA00023204"/>
    </source>
</evidence>
<dbReference type="RefSeq" id="WP_007200311.1">
    <property type="nucleotide sequence ID" value="NZ_AKKV01000007.1"/>
</dbReference>
<evidence type="ECO:0000313" key="13">
    <source>
        <dbReference type="Proteomes" id="UP000004080"/>
    </source>
</evidence>
<gene>
    <name evidence="12" type="ORF">A374_01024</name>
</gene>
<name>I8ANE3_9BACL</name>
<proteinExistence type="inferred from homology"/>
<evidence type="ECO:0000256" key="8">
    <source>
        <dbReference type="ARBA" id="ARBA00033408"/>
    </source>
</evidence>
<reference evidence="12 13" key="1">
    <citation type="journal article" date="2012" name="J. Bacteriol.">
        <title>Genome of Bacillus macauensis ZFHKF-1, a Long-Chain-Forming Bacterium.</title>
        <authorList>
            <person name="Cai L."/>
            <person name="Zhang T."/>
        </authorList>
    </citation>
    <scope>NUCLEOTIDE SEQUENCE [LARGE SCALE GENOMIC DNA]</scope>
    <source>
        <strain evidence="12 13">ZFHKF-1</strain>
    </source>
</reference>
<keyword evidence="5 9" id="KW-0227">DNA damage</keyword>
<evidence type="ECO:0000256" key="1">
    <source>
        <dbReference type="ARBA" id="ARBA00003618"/>
    </source>
</evidence>
<dbReference type="FunFam" id="3.40.50.300:FF:000356">
    <property type="entry name" value="DNA repair protein RecN"/>
    <property type="match status" value="1"/>
</dbReference>
<keyword evidence="7 9" id="KW-0234">DNA repair</keyword>
<dbReference type="InterPro" id="IPR027417">
    <property type="entry name" value="P-loop_NTPase"/>
</dbReference>
<keyword evidence="6" id="KW-0067">ATP-binding</keyword>
<evidence type="ECO:0000256" key="3">
    <source>
        <dbReference type="ARBA" id="ARBA00021315"/>
    </source>
</evidence>
<dbReference type="FunFam" id="3.40.50.300:FF:000319">
    <property type="entry name" value="DNA repair protein RecN"/>
    <property type="match status" value="1"/>
</dbReference>
<comment type="function">
    <text evidence="1 9">May be involved in recombinational repair of damaged DNA.</text>
</comment>
<protein>
    <recommendedName>
        <fullName evidence="3 9">DNA repair protein RecN</fullName>
    </recommendedName>
    <alternativeName>
        <fullName evidence="8 9">Recombination protein N</fullName>
    </alternativeName>
</protein>
<accession>I8ANE3</accession>
<feature type="coiled-coil region" evidence="10">
    <location>
        <begin position="330"/>
        <end position="364"/>
    </location>
</feature>
<dbReference type="Gene3D" id="3.40.50.300">
    <property type="entry name" value="P-loop containing nucleotide triphosphate hydrolases"/>
    <property type="match status" value="2"/>
</dbReference>
<evidence type="ECO:0000256" key="6">
    <source>
        <dbReference type="ARBA" id="ARBA00022840"/>
    </source>
</evidence>
<dbReference type="EMBL" id="AKKV01000007">
    <property type="protein sequence ID" value="EIT87319.1"/>
    <property type="molecule type" value="Genomic_DNA"/>
</dbReference>
<dbReference type="SUPFAM" id="SSF52540">
    <property type="entry name" value="P-loop containing nucleoside triphosphate hydrolases"/>
    <property type="match status" value="2"/>
</dbReference>
<dbReference type="PANTHER" id="PTHR11059">
    <property type="entry name" value="DNA REPAIR PROTEIN RECN"/>
    <property type="match status" value="1"/>
</dbReference>
<dbReference type="Proteomes" id="UP000004080">
    <property type="component" value="Unassembled WGS sequence"/>
</dbReference>
<evidence type="ECO:0000256" key="10">
    <source>
        <dbReference type="SAM" id="Coils"/>
    </source>
</evidence>
<sequence length="570" mass="64030">MLAELTIRNFAIIDTLTISFQKGLTVLSGETGAGKSIIIDAIGLLIGGRGSSEFVRYGTAKAEIEGLFLVEEPHPVFEQAEALGIDLSDGMIVLKRDITDAGKSICRINGKLVTLTLLKEVGQALVDIHGQHETQYLLQPDMHLALLDSFGGEEMAETLQEYQMLYERYKELQKKLRHLTENEQQVNQRLDLIHYQLEEISLAELKQDEDDQLQEERTKLGNYEKLYNNLQDAYQSLYGEQRGIEFVSLALHSLQNVSHLDEALQHMEENVGNHYYALEEAASSIRHYLESLEFDPARLDYIEGRLNDISKLKRKYGHTVNEIIDYAATIEKELELLQNKDSNIEALRHDLSEIQQALQNVASSLHNHRKALGTELTEAIHQELKELYMEKTIFDIRIGSLTVDQEGERVPEFTKHGSDQVEFYISTNPGEPLKPLAKVASGGELSRVILALKSIFSEHQGITAIIFDEVDTGVSGRVAQAIAEKIYRVSIGSQVLCITHLPQVAAMADTHLHISKHISNERTTTNVIALDSLQKADEIGRMISGVEMTELTKQHAQELLLLAEEIKKSS</sequence>
<dbReference type="OrthoDB" id="9806954at2"/>
<dbReference type="GO" id="GO:0009432">
    <property type="term" value="P:SOS response"/>
    <property type="evidence" value="ECO:0007669"/>
    <property type="project" value="TreeGrafter"/>
</dbReference>
<dbReference type="GO" id="GO:0006310">
    <property type="term" value="P:DNA recombination"/>
    <property type="evidence" value="ECO:0007669"/>
    <property type="project" value="InterPro"/>
</dbReference>
<dbReference type="PANTHER" id="PTHR11059:SF0">
    <property type="entry name" value="DNA REPAIR PROTEIN RECN"/>
    <property type="match status" value="1"/>
</dbReference>
<dbReference type="NCBIfam" id="NF008121">
    <property type="entry name" value="PRK10869.1"/>
    <property type="match status" value="1"/>
</dbReference>
<dbReference type="PIRSF" id="PIRSF003128">
    <property type="entry name" value="RecN"/>
    <property type="match status" value="1"/>
</dbReference>
<dbReference type="NCBIfam" id="TIGR00634">
    <property type="entry name" value="recN"/>
    <property type="match status" value="1"/>
</dbReference>
<organism evidence="12 13">
    <name type="scientific">Fictibacillus macauensis ZFHKF-1</name>
    <dbReference type="NCBI Taxonomy" id="1196324"/>
    <lineage>
        <taxon>Bacteria</taxon>
        <taxon>Bacillati</taxon>
        <taxon>Bacillota</taxon>
        <taxon>Bacilli</taxon>
        <taxon>Bacillales</taxon>
        <taxon>Fictibacillaceae</taxon>
        <taxon>Fictibacillus</taxon>
    </lineage>
</organism>
<feature type="coiled-coil region" evidence="10">
    <location>
        <begin position="155"/>
        <end position="233"/>
    </location>
</feature>
<evidence type="ECO:0000256" key="5">
    <source>
        <dbReference type="ARBA" id="ARBA00022763"/>
    </source>
</evidence>
<dbReference type="eggNOG" id="COG0497">
    <property type="taxonomic scope" value="Bacteria"/>
</dbReference>